<gene>
    <name evidence="2" type="ORF">RIF23_02540</name>
</gene>
<sequence length="81" mass="8902">MALRENERRILSEIAHRLSEEDPTLAQQLASFTADDPQGQLPHEYTPRAQTRRWVWAGVAAGLALIVALLVVLMLISAPAG</sequence>
<proteinExistence type="predicted"/>
<dbReference type="Pfam" id="PF11239">
    <property type="entry name" value="DUF3040"/>
    <property type="match status" value="1"/>
</dbReference>
<keyword evidence="1" id="KW-0472">Membrane</keyword>
<reference evidence="3" key="1">
    <citation type="submission" date="2023-07" db="EMBL/GenBank/DDBJ databases">
        <title>Novel species in the genus Lipingzhangella isolated from Sambhar Salt Lake.</title>
        <authorList>
            <person name="Jiya N."/>
            <person name="Kajale S."/>
            <person name="Sharma A."/>
        </authorList>
    </citation>
    <scope>NUCLEOTIDE SEQUENCE [LARGE SCALE GENOMIC DNA]</scope>
    <source>
        <strain evidence="3">LS1_29</strain>
    </source>
</reference>
<dbReference type="RefSeq" id="WP_310910679.1">
    <property type="nucleotide sequence ID" value="NZ_JAVLVT010000001.1"/>
</dbReference>
<accession>A0ABU2H1I3</accession>
<protein>
    <submittedName>
        <fullName evidence="2">DUF3040 domain-containing protein</fullName>
    </submittedName>
</protein>
<evidence type="ECO:0000313" key="3">
    <source>
        <dbReference type="Proteomes" id="UP001250214"/>
    </source>
</evidence>
<feature type="transmembrane region" description="Helical" evidence="1">
    <location>
        <begin position="54"/>
        <end position="76"/>
    </location>
</feature>
<organism evidence="2 3">
    <name type="scientific">Lipingzhangella rawalii</name>
    <dbReference type="NCBI Taxonomy" id="2055835"/>
    <lineage>
        <taxon>Bacteria</taxon>
        <taxon>Bacillati</taxon>
        <taxon>Actinomycetota</taxon>
        <taxon>Actinomycetes</taxon>
        <taxon>Streptosporangiales</taxon>
        <taxon>Nocardiopsidaceae</taxon>
        <taxon>Lipingzhangella</taxon>
    </lineage>
</organism>
<keyword evidence="1" id="KW-1133">Transmembrane helix</keyword>
<keyword evidence="1" id="KW-0812">Transmembrane</keyword>
<keyword evidence="3" id="KW-1185">Reference proteome</keyword>
<evidence type="ECO:0000256" key="1">
    <source>
        <dbReference type="SAM" id="Phobius"/>
    </source>
</evidence>
<dbReference type="EMBL" id="JAVLVT010000001">
    <property type="protein sequence ID" value="MDS1269170.1"/>
    <property type="molecule type" value="Genomic_DNA"/>
</dbReference>
<dbReference type="Proteomes" id="UP001250214">
    <property type="component" value="Unassembled WGS sequence"/>
</dbReference>
<name>A0ABU2H1I3_9ACTN</name>
<dbReference type="InterPro" id="IPR021401">
    <property type="entry name" value="DUF3040"/>
</dbReference>
<evidence type="ECO:0000313" key="2">
    <source>
        <dbReference type="EMBL" id="MDS1269170.1"/>
    </source>
</evidence>
<comment type="caution">
    <text evidence="2">The sequence shown here is derived from an EMBL/GenBank/DDBJ whole genome shotgun (WGS) entry which is preliminary data.</text>
</comment>